<evidence type="ECO:0008006" key="3">
    <source>
        <dbReference type="Google" id="ProtNLM"/>
    </source>
</evidence>
<proteinExistence type="predicted"/>
<dbReference type="EMBL" id="BAAAJX010000016">
    <property type="protein sequence ID" value="GAA1494342.1"/>
    <property type="molecule type" value="Genomic_DNA"/>
</dbReference>
<protein>
    <recommendedName>
        <fullName evidence="3">Phospholipase D-like domain-containing protein</fullName>
    </recommendedName>
</protein>
<reference evidence="1 2" key="1">
    <citation type="journal article" date="2019" name="Int. J. Syst. Evol. Microbiol.">
        <title>The Global Catalogue of Microorganisms (GCM) 10K type strain sequencing project: providing services to taxonomists for standard genome sequencing and annotation.</title>
        <authorList>
            <consortium name="The Broad Institute Genomics Platform"/>
            <consortium name="The Broad Institute Genome Sequencing Center for Infectious Disease"/>
            <person name="Wu L."/>
            <person name="Ma J."/>
        </authorList>
    </citation>
    <scope>NUCLEOTIDE SEQUENCE [LARGE SCALE GENOMIC DNA]</scope>
    <source>
        <strain evidence="1 2">JCM 12140</strain>
    </source>
</reference>
<sequence length="369" mass="40704">MAFNFMLQSNTSEENTLTELRSAAAGSERGQALFAWATVPGLKALLDSPEIQNLLHTGSLDLIIGLDAVTNEATVKYARALVSQHPTLSIRFFLHDERWFFHPKTAWFISATGEVTVVTGSGNLTKWGLSHNWEAAIGTTLAQIEAAQVVSRFSSWEAEHAAQLRAADDPTVLERAVLNRPVERAAFSQLQPTDLKPDSDLQMSGTPHAPWLLTELTKNRKNPATQLPMFSQASFSGNVATNYFGYEETPATVISIYPVDDEGFINHEQTTAIRFKASTNYYFELNAYRGIDYPATGRPIAAFRRIAADRFLYVVLLPGEDGFDDAFTLCHSKPSVDGGGAGHMHRAYFSDTEVANRWPSNPIMALDQA</sequence>
<dbReference type="CDD" id="cd09117">
    <property type="entry name" value="PLDc_Bfil_DEXD_like"/>
    <property type="match status" value="1"/>
</dbReference>
<evidence type="ECO:0000313" key="2">
    <source>
        <dbReference type="Proteomes" id="UP001501742"/>
    </source>
</evidence>
<dbReference type="RefSeq" id="WP_204606972.1">
    <property type="nucleotide sequence ID" value="NZ_BAAAJX010000016.1"/>
</dbReference>
<accession>A0ABN1ZF30</accession>
<dbReference type="Proteomes" id="UP001501742">
    <property type="component" value="Unassembled WGS sequence"/>
</dbReference>
<name>A0ABN1ZF30_9MICO</name>
<gene>
    <name evidence="1" type="ORF">GCM10009627_26880</name>
</gene>
<dbReference type="Gene3D" id="3.30.870.10">
    <property type="entry name" value="Endonuclease Chain A"/>
    <property type="match status" value="1"/>
</dbReference>
<evidence type="ECO:0000313" key="1">
    <source>
        <dbReference type="EMBL" id="GAA1494342.1"/>
    </source>
</evidence>
<keyword evidence="2" id="KW-1185">Reference proteome</keyword>
<organism evidence="1 2">
    <name type="scientific">Curtobacterium herbarum</name>
    <dbReference type="NCBI Taxonomy" id="150122"/>
    <lineage>
        <taxon>Bacteria</taxon>
        <taxon>Bacillati</taxon>
        <taxon>Actinomycetota</taxon>
        <taxon>Actinomycetes</taxon>
        <taxon>Micrococcales</taxon>
        <taxon>Microbacteriaceae</taxon>
        <taxon>Curtobacterium</taxon>
    </lineage>
</organism>
<comment type="caution">
    <text evidence="1">The sequence shown here is derived from an EMBL/GenBank/DDBJ whole genome shotgun (WGS) entry which is preliminary data.</text>
</comment>